<accession>A0A1G8XTZ2</accession>
<dbReference type="Gene3D" id="3.40.1690.10">
    <property type="entry name" value="secretion proteins EscU"/>
    <property type="match status" value="1"/>
</dbReference>
<protein>
    <submittedName>
        <fullName evidence="1">Flagellar biosynthesis protein</fullName>
    </submittedName>
</protein>
<gene>
    <name evidence="1" type="ORF">SAMN05660472_00308</name>
</gene>
<keyword evidence="1" id="KW-0969">Cilium</keyword>
<dbReference type="SUPFAM" id="SSF160544">
    <property type="entry name" value="EscU C-terminal domain-like"/>
    <property type="match status" value="1"/>
</dbReference>
<dbReference type="OrthoDB" id="9810419at2"/>
<evidence type="ECO:0000313" key="1">
    <source>
        <dbReference type="EMBL" id="SDJ93250.1"/>
    </source>
</evidence>
<dbReference type="GO" id="GO:0009306">
    <property type="term" value="P:protein secretion"/>
    <property type="evidence" value="ECO:0007669"/>
    <property type="project" value="InterPro"/>
</dbReference>
<dbReference type="PANTHER" id="PTHR30531:SF12">
    <property type="entry name" value="FLAGELLAR BIOSYNTHETIC PROTEIN FLHB"/>
    <property type="match status" value="1"/>
</dbReference>
<dbReference type="Proteomes" id="UP000198718">
    <property type="component" value="Unassembled WGS sequence"/>
</dbReference>
<dbReference type="EMBL" id="FNFP01000001">
    <property type="protein sequence ID" value="SDJ93250.1"/>
    <property type="molecule type" value="Genomic_DNA"/>
</dbReference>
<keyword evidence="1" id="KW-0966">Cell projection</keyword>
<organism evidence="1 2">
    <name type="scientific">Natronincola ferrireducens</name>
    <dbReference type="NCBI Taxonomy" id="393762"/>
    <lineage>
        <taxon>Bacteria</taxon>
        <taxon>Bacillati</taxon>
        <taxon>Bacillota</taxon>
        <taxon>Clostridia</taxon>
        <taxon>Peptostreptococcales</taxon>
        <taxon>Natronincolaceae</taxon>
        <taxon>Natronincola</taxon>
    </lineage>
</organism>
<sequence>MKEVEKRKQAVALKYDIEKDHAPKIIAMGQGVVAENILKLAEENQVVVQQDDRLVKQLLEFSVGTEIPPELYEVVAQILAFVEMVDKEKGLKQNN</sequence>
<dbReference type="GO" id="GO:0005886">
    <property type="term" value="C:plasma membrane"/>
    <property type="evidence" value="ECO:0007669"/>
    <property type="project" value="TreeGrafter"/>
</dbReference>
<proteinExistence type="predicted"/>
<dbReference type="PANTHER" id="PTHR30531">
    <property type="entry name" value="FLAGELLAR BIOSYNTHETIC PROTEIN FLHB"/>
    <property type="match status" value="1"/>
</dbReference>
<dbReference type="Pfam" id="PF01312">
    <property type="entry name" value="Bac_export_2"/>
    <property type="match status" value="1"/>
</dbReference>
<dbReference type="InterPro" id="IPR029025">
    <property type="entry name" value="T3SS_substrate_exporter_C"/>
</dbReference>
<reference evidence="1 2" key="1">
    <citation type="submission" date="2016-10" db="EMBL/GenBank/DDBJ databases">
        <authorList>
            <person name="de Groot N.N."/>
        </authorList>
    </citation>
    <scope>NUCLEOTIDE SEQUENCE [LARGE SCALE GENOMIC DNA]</scope>
    <source>
        <strain evidence="1 2">DSM 18346</strain>
    </source>
</reference>
<keyword evidence="2" id="KW-1185">Reference proteome</keyword>
<evidence type="ECO:0000313" key="2">
    <source>
        <dbReference type="Proteomes" id="UP000198718"/>
    </source>
</evidence>
<name>A0A1G8XTZ2_9FIRM</name>
<dbReference type="STRING" id="393762.SAMN05660472_00308"/>
<dbReference type="AlphaFoldDB" id="A0A1G8XTZ2"/>
<dbReference type="InterPro" id="IPR006135">
    <property type="entry name" value="T3SS_substrate_exporter"/>
</dbReference>
<keyword evidence="1" id="KW-0282">Flagellum</keyword>
<dbReference type="RefSeq" id="WP_090549336.1">
    <property type="nucleotide sequence ID" value="NZ_FNFP01000001.1"/>
</dbReference>